<evidence type="ECO:0000256" key="8">
    <source>
        <dbReference type="ARBA" id="ARBA00023065"/>
    </source>
</evidence>
<dbReference type="Pfam" id="PF22919">
    <property type="entry name" value="ATP-synt_VA_C"/>
    <property type="match status" value="1"/>
</dbReference>
<evidence type="ECO:0000256" key="4">
    <source>
        <dbReference type="ARBA" id="ARBA00022692"/>
    </source>
</evidence>
<dbReference type="PANTHER" id="PTHR15184:SF71">
    <property type="entry name" value="ATP SYNTHASE SUBUNIT BETA, MITOCHONDRIAL"/>
    <property type="match status" value="1"/>
</dbReference>
<feature type="domain" description="Cation/H+ exchanger transmembrane" evidence="13">
    <location>
        <begin position="107"/>
        <end position="219"/>
    </location>
</feature>
<evidence type="ECO:0000256" key="3">
    <source>
        <dbReference type="ARBA" id="ARBA00022448"/>
    </source>
</evidence>
<dbReference type="InterPro" id="IPR006153">
    <property type="entry name" value="Cation/H_exchanger_TM"/>
</dbReference>
<evidence type="ECO:0000259" key="13">
    <source>
        <dbReference type="Pfam" id="PF00999"/>
    </source>
</evidence>
<dbReference type="GO" id="GO:1902600">
    <property type="term" value="P:proton transmembrane transport"/>
    <property type="evidence" value="ECO:0007669"/>
    <property type="project" value="InterPro"/>
</dbReference>
<evidence type="ECO:0000256" key="1">
    <source>
        <dbReference type="ARBA" id="ARBA00004141"/>
    </source>
</evidence>
<accession>B4VQK2</accession>
<feature type="transmembrane region" description="Helical" evidence="12">
    <location>
        <begin position="153"/>
        <end position="174"/>
    </location>
</feature>
<dbReference type="GO" id="GO:0006754">
    <property type="term" value="P:ATP biosynthetic process"/>
    <property type="evidence" value="ECO:0007669"/>
    <property type="project" value="UniProtKB-KW"/>
</dbReference>
<dbReference type="STRING" id="118168.MC7420_6521"/>
<evidence type="ECO:0000313" key="15">
    <source>
        <dbReference type="EMBL" id="EDX75866.1"/>
    </source>
</evidence>
<evidence type="ECO:0000256" key="12">
    <source>
        <dbReference type="SAM" id="Phobius"/>
    </source>
</evidence>
<protein>
    <submittedName>
        <fullName evidence="15">ATP synthase ab C terminal domain protein</fullName>
    </submittedName>
</protein>
<evidence type="ECO:0000256" key="6">
    <source>
        <dbReference type="ARBA" id="ARBA00022840"/>
    </source>
</evidence>
<dbReference type="InterPro" id="IPR024034">
    <property type="entry name" value="ATPase_F1/V1_b/a_C"/>
</dbReference>
<dbReference type="InterPro" id="IPR050053">
    <property type="entry name" value="ATPase_alpha/beta_chains"/>
</dbReference>
<dbReference type="eggNOG" id="COG0475">
    <property type="taxonomic scope" value="Bacteria"/>
</dbReference>
<evidence type="ECO:0000256" key="11">
    <source>
        <dbReference type="ARBA" id="ARBA00023310"/>
    </source>
</evidence>
<comment type="similarity">
    <text evidence="2">Belongs to the ATPase alpha/beta chains family.</text>
</comment>
<dbReference type="GO" id="GO:0005524">
    <property type="term" value="F:ATP binding"/>
    <property type="evidence" value="ECO:0007669"/>
    <property type="project" value="UniProtKB-KW"/>
</dbReference>
<organism evidence="15 16">
    <name type="scientific">Coleofasciculus chthonoplastes PCC 7420</name>
    <dbReference type="NCBI Taxonomy" id="118168"/>
    <lineage>
        <taxon>Bacteria</taxon>
        <taxon>Bacillati</taxon>
        <taxon>Cyanobacteriota</taxon>
        <taxon>Cyanophyceae</taxon>
        <taxon>Coleofasciculales</taxon>
        <taxon>Coleofasciculaceae</taxon>
        <taxon>Coleofasciculus</taxon>
    </lineage>
</organism>
<dbReference type="Pfam" id="PF00999">
    <property type="entry name" value="Na_H_Exchanger"/>
    <property type="match status" value="1"/>
</dbReference>
<dbReference type="GO" id="GO:0045259">
    <property type="term" value="C:proton-transporting ATP synthase complex"/>
    <property type="evidence" value="ECO:0007669"/>
    <property type="project" value="UniProtKB-KW"/>
</dbReference>
<keyword evidence="10" id="KW-0139">CF(1)</keyword>
<feature type="domain" description="ATP synthase A/B type C-terminal" evidence="14">
    <location>
        <begin position="3"/>
        <end position="62"/>
    </location>
</feature>
<dbReference type="Gene3D" id="1.10.1140.10">
    <property type="entry name" value="Bovine Mitochondrial F1-atpase, Atp Synthase Beta Chain, Chain D, domain 3"/>
    <property type="match status" value="1"/>
</dbReference>
<dbReference type="SUPFAM" id="SSF47917">
    <property type="entry name" value="C-terminal domain of alpha and beta subunits of F1 ATP synthase"/>
    <property type="match status" value="1"/>
</dbReference>
<feature type="transmembrane region" description="Helical" evidence="12">
    <location>
        <begin position="127"/>
        <end position="146"/>
    </location>
</feature>
<keyword evidence="7 12" id="KW-1133">Transmembrane helix</keyword>
<keyword evidence="6" id="KW-0067">ATP-binding</keyword>
<dbReference type="Gene3D" id="1.20.1530.20">
    <property type="match status" value="1"/>
</dbReference>
<evidence type="ECO:0000256" key="7">
    <source>
        <dbReference type="ARBA" id="ARBA00022989"/>
    </source>
</evidence>
<dbReference type="InterPro" id="IPR038770">
    <property type="entry name" value="Na+/solute_symporter_sf"/>
</dbReference>
<dbReference type="EMBL" id="DS989848">
    <property type="protein sequence ID" value="EDX75866.1"/>
    <property type="molecule type" value="Genomic_DNA"/>
</dbReference>
<evidence type="ECO:0000256" key="5">
    <source>
        <dbReference type="ARBA" id="ARBA00022741"/>
    </source>
</evidence>
<proteinExistence type="inferred from homology"/>
<keyword evidence="3" id="KW-0813">Transport</keyword>
<keyword evidence="5" id="KW-0547">Nucleotide-binding</keyword>
<dbReference type="eggNOG" id="COG0055">
    <property type="taxonomic scope" value="Bacteria"/>
</dbReference>
<reference evidence="15 16" key="1">
    <citation type="submission" date="2008-07" db="EMBL/GenBank/DDBJ databases">
        <authorList>
            <person name="Tandeau de Marsac N."/>
            <person name="Ferriera S."/>
            <person name="Johnson J."/>
            <person name="Kravitz S."/>
            <person name="Beeson K."/>
            <person name="Sutton G."/>
            <person name="Rogers Y.-H."/>
            <person name="Friedman R."/>
            <person name="Frazier M."/>
            <person name="Venter J.C."/>
        </authorList>
    </citation>
    <scope>NUCLEOTIDE SEQUENCE [LARGE SCALE GENOMIC DNA]</scope>
    <source>
        <strain evidence="15 16">PCC 7420</strain>
    </source>
</reference>
<evidence type="ECO:0000256" key="10">
    <source>
        <dbReference type="ARBA" id="ARBA00023196"/>
    </source>
</evidence>
<evidence type="ECO:0000256" key="9">
    <source>
        <dbReference type="ARBA" id="ARBA00023136"/>
    </source>
</evidence>
<gene>
    <name evidence="15" type="ORF">MC7420_6521</name>
</gene>
<evidence type="ECO:0000259" key="14">
    <source>
        <dbReference type="Pfam" id="PF22919"/>
    </source>
</evidence>
<feature type="transmembrane region" description="Helical" evidence="12">
    <location>
        <begin position="194"/>
        <end position="213"/>
    </location>
</feature>
<dbReference type="HOGENOM" id="CLU_1208104_0_0_3"/>
<keyword evidence="11" id="KW-0066">ATP synthesis</keyword>
<dbReference type="Proteomes" id="UP000003835">
    <property type="component" value="Unassembled WGS sequence"/>
</dbReference>
<dbReference type="AlphaFoldDB" id="B4VQK2"/>
<keyword evidence="4 12" id="KW-0812">Transmembrane</keyword>
<evidence type="ECO:0000313" key="16">
    <source>
        <dbReference type="Proteomes" id="UP000003835"/>
    </source>
</evidence>
<dbReference type="GO" id="GO:0015297">
    <property type="term" value="F:antiporter activity"/>
    <property type="evidence" value="ECO:0007669"/>
    <property type="project" value="InterPro"/>
</dbReference>
<dbReference type="PANTHER" id="PTHR15184">
    <property type="entry name" value="ATP SYNTHASE"/>
    <property type="match status" value="1"/>
</dbReference>
<dbReference type="InterPro" id="IPR055190">
    <property type="entry name" value="ATP-synt_VA_C"/>
</dbReference>
<name>B4VQK2_9CYAN</name>
<keyword evidence="16" id="KW-1185">Reference proteome</keyword>
<keyword evidence="9 12" id="KW-0472">Membrane</keyword>
<keyword evidence="8" id="KW-0406">Ion transport</keyword>
<evidence type="ECO:0000256" key="2">
    <source>
        <dbReference type="ARBA" id="ARBA00008936"/>
    </source>
</evidence>
<dbReference type="CDD" id="cd18110">
    <property type="entry name" value="ATP-synt_F1_beta_C"/>
    <property type="match status" value="1"/>
</dbReference>
<comment type="subcellular location">
    <subcellularLocation>
        <location evidence="1">Membrane</location>
        <topology evidence="1">Multi-pass membrane protein</topology>
    </subcellularLocation>
</comment>
<sequence>MAGYEELKDIIAMLGMEELSQRDRQTVNRARRLERFLTQPFFTTEQFTGKKGKLVSLDEALDGCERILNDEFSDYSERSLYMLGSIDEALVETRHGASGSGGDALYELFTPFFFIGIGLKINPSALTAALGMGGILLVAAVLGKLIGAGGPTLLTTGWTGAALIGVSMVPRAEITMIVMGKGLSLGEWAVSNQVFAAMVVVSAVTSILAPIILRSLLNKLPEIPTGVSN</sequence>